<dbReference type="EMBL" id="JBHSIY010000006">
    <property type="protein sequence ID" value="MFC4866310.1"/>
    <property type="molecule type" value="Genomic_DNA"/>
</dbReference>
<feature type="region of interest" description="Disordered" evidence="2">
    <location>
        <begin position="1"/>
        <end position="21"/>
    </location>
</feature>
<comment type="caution">
    <text evidence="4">The sequence shown here is derived from an EMBL/GenBank/DDBJ whole genome shotgun (WGS) entry which is preliminary data.</text>
</comment>
<dbReference type="InterPro" id="IPR003594">
    <property type="entry name" value="HATPase_dom"/>
</dbReference>
<evidence type="ECO:0000256" key="2">
    <source>
        <dbReference type="SAM" id="MobiDB-lite"/>
    </source>
</evidence>
<keyword evidence="5" id="KW-1185">Reference proteome</keyword>
<dbReference type="GO" id="GO:0005524">
    <property type="term" value="F:ATP binding"/>
    <property type="evidence" value="ECO:0007669"/>
    <property type="project" value="UniProtKB-KW"/>
</dbReference>
<dbReference type="InterPro" id="IPR050267">
    <property type="entry name" value="Anti-sigma-factor_SerPK"/>
</dbReference>
<keyword evidence="1" id="KW-0808">Transferase</keyword>
<dbReference type="CDD" id="cd16936">
    <property type="entry name" value="HATPase_RsbW-like"/>
    <property type="match status" value="1"/>
</dbReference>
<evidence type="ECO:0000313" key="5">
    <source>
        <dbReference type="Proteomes" id="UP001595858"/>
    </source>
</evidence>
<evidence type="ECO:0000256" key="1">
    <source>
        <dbReference type="ARBA" id="ARBA00022527"/>
    </source>
</evidence>
<gene>
    <name evidence="4" type="ORF">ACFPCZ_06680</name>
</gene>
<keyword evidence="4" id="KW-0067">ATP-binding</keyword>
<reference evidence="5" key="1">
    <citation type="journal article" date="2019" name="Int. J. Syst. Evol. Microbiol.">
        <title>The Global Catalogue of Microorganisms (GCM) 10K type strain sequencing project: providing services to taxonomists for standard genome sequencing and annotation.</title>
        <authorList>
            <consortium name="The Broad Institute Genomics Platform"/>
            <consortium name="The Broad Institute Genome Sequencing Center for Infectious Disease"/>
            <person name="Wu L."/>
            <person name="Ma J."/>
        </authorList>
    </citation>
    <scope>NUCLEOTIDE SEQUENCE [LARGE SCALE GENOMIC DNA]</scope>
    <source>
        <strain evidence="5">CGMCC 4.7304</strain>
    </source>
</reference>
<keyword evidence="4" id="KW-0547">Nucleotide-binding</keyword>
<evidence type="ECO:0000259" key="3">
    <source>
        <dbReference type="Pfam" id="PF13581"/>
    </source>
</evidence>
<dbReference type="Pfam" id="PF13581">
    <property type="entry name" value="HATPase_c_2"/>
    <property type="match status" value="1"/>
</dbReference>
<organism evidence="4 5">
    <name type="scientific">Streptomonospora arabica</name>
    <dbReference type="NCBI Taxonomy" id="412417"/>
    <lineage>
        <taxon>Bacteria</taxon>
        <taxon>Bacillati</taxon>
        <taxon>Actinomycetota</taxon>
        <taxon>Actinomycetes</taxon>
        <taxon>Streptosporangiales</taxon>
        <taxon>Nocardiopsidaceae</taxon>
        <taxon>Streptomonospora</taxon>
    </lineage>
</organism>
<dbReference type="SUPFAM" id="SSF55874">
    <property type="entry name" value="ATPase domain of HSP90 chaperone/DNA topoisomerase II/histidine kinase"/>
    <property type="match status" value="1"/>
</dbReference>
<dbReference type="Proteomes" id="UP001595858">
    <property type="component" value="Unassembled WGS sequence"/>
</dbReference>
<proteinExistence type="predicted"/>
<dbReference type="InterPro" id="IPR036890">
    <property type="entry name" value="HATPase_C_sf"/>
</dbReference>
<sequence>MRTRIGALRPPYTDDRPPQYRLPGTPEAAREAREYVTSALGPNNPLLSEAQLIASELVTNAYLHSRSGLPDGTIGFTVAPLVCGCFIEVADAGPRSSAPTSPRVRVPDGDEAEGRGLLLIDATAYAWGDTACPCGGRSVWALLVHAGEQAQADAA</sequence>
<keyword evidence="1" id="KW-0418">Kinase</keyword>
<protein>
    <submittedName>
        <fullName evidence="4">ATP-binding protein</fullName>
    </submittedName>
</protein>
<accession>A0ABV9SLN4</accession>
<name>A0ABV9SLN4_9ACTN</name>
<keyword evidence="1" id="KW-0723">Serine/threonine-protein kinase</keyword>
<feature type="domain" description="Histidine kinase/HSP90-like ATPase" evidence="3">
    <location>
        <begin position="23"/>
        <end position="122"/>
    </location>
</feature>
<dbReference type="PANTHER" id="PTHR35526:SF3">
    <property type="entry name" value="ANTI-SIGMA-F FACTOR RSBW"/>
    <property type="match status" value="1"/>
</dbReference>
<evidence type="ECO:0000313" key="4">
    <source>
        <dbReference type="EMBL" id="MFC4866310.1"/>
    </source>
</evidence>
<dbReference type="PANTHER" id="PTHR35526">
    <property type="entry name" value="ANTI-SIGMA-F FACTOR RSBW-RELATED"/>
    <property type="match status" value="1"/>
</dbReference>
<dbReference type="RefSeq" id="WP_344139834.1">
    <property type="nucleotide sequence ID" value="NZ_BAAAQI010000001.1"/>
</dbReference>
<dbReference type="Gene3D" id="3.30.565.10">
    <property type="entry name" value="Histidine kinase-like ATPase, C-terminal domain"/>
    <property type="match status" value="1"/>
</dbReference>